<dbReference type="InterPro" id="IPR014743">
    <property type="entry name" value="Cl-channel_core"/>
</dbReference>
<feature type="transmembrane region" description="Helical" evidence="10">
    <location>
        <begin position="191"/>
        <end position="213"/>
    </location>
</feature>
<dbReference type="Gene3D" id="1.10.3080.10">
    <property type="entry name" value="Clc chloride channel"/>
    <property type="match status" value="1"/>
</dbReference>
<proteinExistence type="predicted"/>
<keyword evidence="4 10" id="KW-1133">Transmembrane helix</keyword>
<keyword evidence="7" id="KW-0869">Chloride channel</keyword>
<evidence type="ECO:0000256" key="4">
    <source>
        <dbReference type="ARBA" id="ARBA00022989"/>
    </source>
</evidence>
<gene>
    <name evidence="11" type="ORF">SAMN04489858_10862</name>
</gene>
<dbReference type="CDD" id="cd00400">
    <property type="entry name" value="Voltage_gated_ClC"/>
    <property type="match status" value="1"/>
</dbReference>
<feature type="transmembrane region" description="Helical" evidence="10">
    <location>
        <begin position="342"/>
        <end position="363"/>
    </location>
</feature>
<protein>
    <submittedName>
        <fullName evidence="11">Chloride channel protein, CIC family</fullName>
    </submittedName>
</protein>
<sequence length="575" mass="59898">MTRKPSDDRPQPPAPAAGWWRPTFSYVTGRCGGALRIMRERGPSQMQFWFLALLIGIGAGLAALGFRLGISALQRAIYGADDLTLATAAERLPWYWVLVVPVIGGLVVGLILDRFTPDARVRAVADVIEGAALDGGRVETREGLASAAASLITLGTGGSSGREGPVVHLAGVVSTAVAKRIKASPMTGRDLLGCAVAGAVAASFNAPIAGALFAHEVVLRHFALHAFAPIAISAVAGTVINRLEFGGLTEFNLPQQADLAFYVELPAFMLLGLVSALVAAALMSAIFRADRVGNWLMSRTGWPRWLRPTIAGLALGLIAIPFPHIIGVGYETTAAALSGRIGAAQAVLFAVVKAIAVAITLGGRMGGGVFSPALVMGSLTGLTFGIISTAVLPELSGSVDIYAFAGMGAVGAAVLGAPISTALIIFEMTGNWQTGIAVMASVSLSSALASRLVNRSFFLTQLERRDVHIAEGPQVWLPQKMRITALIRRLGDENAPSPDLARNLMDGGAVLIEGMALDRALAEFDRSGAAFLPVIAAPDPQDADTPPEPFGVVYHVDALRALNQALSETAAEEHG</sequence>
<feature type="transmembrane region" description="Helical" evidence="10">
    <location>
        <begin position="48"/>
        <end position="73"/>
    </location>
</feature>
<dbReference type="Proteomes" id="UP000199180">
    <property type="component" value="Unassembled WGS sequence"/>
</dbReference>
<evidence type="ECO:0000256" key="6">
    <source>
        <dbReference type="ARBA" id="ARBA00023136"/>
    </source>
</evidence>
<feature type="transmembrane region" description="Helical" evidence="10">
    <location>
        <begin position="309"/>
        <end position="330"/>
    </location>
</feature>
<feature type="transmembrane region" description="Helical" evidence="10">
    <location>
        <begin position="93"/>
        <end position="112"/>
    </location>
</feature>
<keyword evidence="9" id="KW-0407">Ion channel</keyword>
<reference evidence="11 12" key="1">
    <citation type="submission" date="2016-10" db="EMBL/GenBank/DDBJ databases">
        <authorList>
            <person name="de Groot N.N."/>
        </authorList>
    </citation>
    <scope>NUCLEOTIDE SEQUENCE [LARGE SCALE GENOMIC DNA]</scope>
    <source>
        <strain evidence="11 12">DSM 17862</strain>
    </source>
</reference>
<dbReference type="RefSeq" id="WP_090735192.1">
    <property type="nucleotide sequence ID" value="NZ_FOHO01000008.1"/>
</dbReference>
<keyword evidence="6 10" id="KW-0472">Membrane</keyword>
<dbReference type="GO" id="GO:0034707">
    <property type="term" value="C:chloride channel complex"/>
    <property type="evidence" value="ECO:0007669"/>
    <property type="project" value="UniProtKB-KW"/>
</dbReference>
<comment type="subcellular location">
    <subcellularLocation>
        <location evidence="1">Membrane</location>
        <topology evidence="1">Multi-pass membrane protein</topology>
    </subcellularLocation>
</comment>
<dbReference type="PANTHER" id="PTHR43427">
    <property type="entry name" value="CHLORIDE CHANNEL PROTEIN CLC-E"/>
    <property type="match status" value="1"/>
</dbReference>
<keyword evidence="12" id="KW-1185">Reference proteome</keyword>
<evidence type="ECO:0000256" key="1">
    <source>
        <dbReference type="ARBA" id="ARBA00004141"/>
    </source>
</evidence>
<dbReference type="PANTHER" id="PTHR43427:SF6">
    <property type="entry name" value="CHLORIDE CHANNEL PROTEIN CLC-E"/>
    <property type="match status" value="1"/>
</dbReference>
<evidence type="ECO:0000313" key="11">
    <source>
        <dbReference type="EMBL" id="SET68530.1"/>
    </source>
</evidence>
<evidence type="ECO:0000256" key="9">
    <source>
        <dbReference type="ARBA" id="ARBA00023303"/>
    </source>
</evidence>
<dbReference type="Pfam" id="PF00654">
    <property type="entry name" value="Voltage_CLC"/>
    <property type="match status" value="1"/>
</dbReference>
<dbReference type="EMBL" id="FOHO01000008">
    <property type="protein sequence ID" value="SET68530.1"/>
    <property type="molecule type" value="Genomic_DNA"/>
</dbReference>
<evidence type="ECO:0000256" key="2">
    <source>
        <dbReference type="ARBA" id="ARBA00022448"/>
    </source>
</evidence>
<dbReference type="InterPro" id="IPR050368">
    <property type="entry name" value="ClC-type_chloride_channel"/>
</dbReference>
<accession>A0A1I0GEV6</accession>
<evidence type="ECO:0000313" key="12">
    <source>
        <dbReference type="Proteomes" id="UP000199180"/>
    </source>
</evidence>
<dbReference type="InterPro" id="IPR001807">
    <property type="entry name" value="ClC"/>
</dbReference>
<evidence type="ECO:0000256" key="8">
    <source>
        <dbReference type="ARBA" id="ARBA00023214"/>
    </source>
</evidence>
<name>A0A1I0GEV6_9RHOB</name>
<dbReference type="GO" id="GO:0005254">
    <property type="term" value="F:chloride channel activity"/>
    <property type="evidence" value="ECO:0007669"/>
    <property type="project" value="UniProtKB-KW"/>
</dbReference>
<dbReference type="STRING" id="364199.SAMN04489858_10862"/>
<feature type="transmembrane region" description="Helical" evidence="10">
    <location>
        <begin position="404"/>
        <end position="426"/>
    </location>
</feature>
<evidence type="ECO:0000256" key="5">
    <source>
        <dbReference type="ARBA" id="ARBA00023065"/>
    </source>
</evidence>
<evidence type="ECO:0000256" key="3">
    <source>
        <dbReference type="ARBA" id="ARBA00022692"/>
    </source>
</evidence>
<keyword evidence="3 10" id="KW-0812">Transmembrane</keyword>
<dbReference type="PRINTS" id="PR00762">
    <property type="entry name" value="CLCHANNEL"/>
</dbReference>
<dbReference type="SUPFAM" id="SSF81340">
    <property type="entry name" value="Clc chloride channel"/>
    <property type="match status" value="1"/>
</dbReference>
<evidence type="ECO:0000256" key="10">
    <source>
        <dbReference type="SAM" id="Phobius"/>
    </source>
</evidence>
<keyword evidence="2" id="KW-0813">Transport</keyword>
<dbReference type="AlphaFoldDB" id="A0A1I0GEV6"/>
<feature type="transmembrane region" description="Helical" evidence="10">
    <location>
        <begin position="369"/>
        <end position="392"/>
    </location>
</feature>
<evidence type="ECO:0000256" key="7">
    <source>
        <dbReference type="ARBA" id="ARBA00023173"/>
    </source>
</evidence>
<dbReference type="OrthoDB" id="9767361at2"/>
<feature type="transmembrane region" description="Helical" evidence="10">
    <location>
        <begin position="261"/>
        <end position="289"/>
    </location>
</feature>
<keyword evidence="8" id="KW-0868">Chloride</keyword>
<keyword evidence="5" id="KW-0406">Ion transport</keyword>
<organism evidence="11 12">
    <name type="scientific">Paracoccus homiensis</name>
    <dbReference type="NCBI Taxonomy" id="364199"/>
    <lineage>
        <taxon>Bacteria</taxon>
        <taxon>Pseudomonadati</taxon>
        <taxon>Pseudomonadota</taxon>
        <taxon>Alphaproteobacteria</taxon>
        <taxon>Rhodobacterales</taxon>
        <taxon>Paracoccaceae</taxon>
        <taxon>Paracoccus</taxon>
    </lineage>
</organism>